<feature type="compositionally biased region" description="Pro residues" evidence="1">
    <location>
        <begin position="69"/>
        <end position="84"/>
    </location>
</feature>
<accession>D8QFD4</accession>
<feature type="compositionally biased region" description="Low complexity" evidence="1">
    <location>
        <begin position="85"/>
        <end position="99"/>
    </location>
</feature>
<feature type="region of interest" description="Disordered" evidence="1">
    <location>
        <begin position="227"/>
        <end position="326"/>
    </location>
</feature>
<dbReference type="RefSeq" id="XP_003028292.1">
    <property type="nucleotide sequence ID" value="XM_003028246.1"/>
</dbReference>
<dbReference type="GeneID" id="9591787"/>
<reference evidence="2 3" key="1">
    <citation type="journal article" date="2010" name="Nat. Biotechnol.">
        <title>Genome sequence of the model mushroom Schizophyllum commune.</title>
        <authorList>
            <person name="Ohm R.A."/>
            <person name="de Jong J.F."/>
            <person name="Lugones L.G."/>
            <person name="Aerts A."/>
            <person name="Kothe E."/>
            <person name="Stajich J.E."/>
            <person name="de Vries R.P."/>
            <person name="Record E."/>
            <person name="Levasseur A."/>
            <person name="Baker S.E."/>
            <person name="Bartholomew K.A."/>
            <person name="Coutinho P.M."/>
            <person name="Erdmann S."/>
            <person name="Fowler T.J."/>
            <person name="Gathman A.C."/>
            <person name="Lombard V."/>
            <person name="Henrissat B."/>
            <person name="Knabe N."/>
            <person name="Kuees U."/>
            <person name="Lilly W.W."/>
            <person name="Lindquist E."/>
            <person name="Lucas S."/>
            <person name="Magnuson J.K."/>
            <person name="Piumi F."/>
            <person name="Raudaskoski M."/>
            <person name="Salamov A."/>
            <person name="Schmutz J."/>
            <person name="Schwarze F.W.M.R."/>
            <person name="vanKuyk P.A."/>
            <person name="Horton J.S."/>
            <person name="Grigoriev I.V."/>
            <person name="Woesten H.A.B."/>
        </authorList>
    </citation>
    <scope>NUCLEOTIDE SEQUENCE [LARGE SCALE GENOMIC DNA]</scope>
    <source>
        <strain evidence="3">H4-8 / FGSC 9210</strain>
    </source>
</reference>
<dbReference type="PRINTS" id="PR01217">
    <property type="entry name" value="PRICHEXTENSN"/>
</dbReference>
<gene>
    <name evidence="2" type="ORF">SCHCODRAFT_112571</name>
</gene>
<proteinExistence type="predicted"/>
<dbReference type="Proteomes" id="UP000007431">
    <property type="component" value="Unassembled WGS sequence"/>
</dbReference>
<organism evidence="3">
    <name type="scientific">Schizophyllum commune (strain H4-8 / FGSC 9210)</name>
    <name type="common">Split gill fungus</name>
    <dbReference type="NCBI Taxonomy" id="578458"/>
    <lineage>
        <taxon>Eukaryota</taxon>
        <taxon>Fungi</taxon>
        <taxon>Dikarya</taxon>
        <taxon>Basidiomycota</taxon>
        <taxon>Agaricomycotina</taxon>
        <taxon>Agaricomycetes</taxon>
        <taxon>Agaricomycetidae</taxon>
        <taxon>Agaricales</taxon>
        <taxon>Schizophyllaceae</taxon>
        <taxon>Schizophyllum</taxon>
    </lineage>
</organism>
<dbReference type="HOGENOM" id="CLU_852999_0_0_1"/>
<evidence type="ECO:0000313" key="2">
    <source>
        <dbReference type="EMBL" id="EFI93389.1"/>
    </source>
</evidence>
<dbReference type="AlphaFoldDB" id="D8QFD4"/>
<evidence type="ECO:0000256" key="1">
    <source>
        <dbReference type="SAM" id="MobiDB-lite"/>
    </source>
</evidence>
<dbReference type="KEGG" id="scm:SCHCO_0112571"/>
<sequence>MAPSSQFPPGAGDSRDLPITLGSSSPEPSPDIEIVAPRERANSSGRQSSPDIEIVAPPVRPSHRRRPLARPPPGLRRNPPPLPSPSGASQVPGPSSQPQASPPLPAAMPSHGQLPDIPEPPQELTVVRRPPPEPHRPKGTGRKPAPSKPKRSLPVMRGTVRRPVLLTMDPGCHTCVKAGRECKSYREGTECEYCRQLPDRPLRLHVQCSLNIRELIREVGGDIGEVVRPASPLSSPCSEEGRPPFWWRPRPSDAAPAVARADQPGPSHRVPALVPSQSASTPARRSVSPPPSASSPIASTSTLPRPPIQHSPSRSPSMPPRKRPRT</sequence>
<protein>
    <submittedName>
        <fullName evidence="2">Uncharacterized protein</fullName>
    </submittedName>
</protein>
<name>D8QFD4_SCHCM</name>
<feature type="non-terminal residue" evidence="2">
    <location>
        <position position="326"/>
    </location>
</feature>
<feature type="region of interest" description="Disordered" evidence="1">
    <location>
        <begin position="1"/>
        <end position="154"/>
    </location>
</feature>
<dbReference type="VEuPathDB" id="FungiDB:SCHCODRAFT_0112571"/>
<feature type="compositionally biased region" description="Low complexity" evidence="1">
    <location>
        <begin position="278"/>
        <end position="287"/>
    </location>
</feature>
<dbReference type="OMA" id="PPHESTY"/>
<dbReference type="EMBL" id="GL377311">
    <property type="protein sequence ID" value="EFI93389.1"/>
    <property type="molecule type" value="Genomic_DNA"/>
</dbReference>
<dbReference type="InParanoid" id="D8QFD4"/>
<keyword evidence="3" id="KW-1185">Reference proteome</keyword>
<evidence type="ECO:0000313" key="3">
    <source>
        <dbReference type="Proteomes" id="UP000007431"/>
    </source>
</evidence>